<evidence type="ECO:0000256" key="1">
    <source>
        <dbReference type="PROSITE-ProRule" id="PRU00023"/>
    </source>
</evidence>
<gene>
    <name evidence="2" type="ORF">KI387_014199</name>
</gene>
<dbReference type="SMART" id="SM00248">
    <property type="entry name" value="ANK"/>
    <property type="match status" value="3"/>
</dbReference>
<name>A0AA38CJI5_TAXCH</name>
<evidence type="ECO:0000313" key="3">
    <source>
        <dbReference type="Proteomes" id="UP000824469"/>
    </source>
</evidence>
<comment type="caution">
    <text evidence="2">The sequence shown here is derived from an EMBL/GenBank/DDBJ whole genome shotgun (WGS) entry which is preliminary data.</text>
</comment>
<reference evidence="2 3" key="1">
    <citation type="journal article" date="2021" name="Nat. Plants">
        <title>The Taxus genome provides insights into paclitaxel biosynthesis.</title>
        <authorList>
            <person name="Xiong X."/>
            <person name="Gou J."/>
            <person name="Liao Q."/>
            <person name="Li Y."/>
            <person name="Zhou Q."/>
            <person name="Bi G."/>
            <person name="Li C."/>
            <person name="Du R."/>
            <person name="Wang X."/>
            <person name="Sun T."/>
            <person name="Guo L."/>
            <person name="Liang H."/>
            <person name="Lu P."/>
            <person name="Wu Y."/>
            <person name="Zhang Z."/>
            <person name="Ro D.K."/>
            <person name="Shang Y."/>
            <person name="Huang S."/>
            <person name="Yan J."/>
        </authorList>
    </citation>
    <scope>NUCLEOTIDE SEQUENCE [LARGE SCALE GENOMIC DNA]</scope>
    <source>
        <strain evidence="2">Ta-2019</strain>
    </source>
</reference>
<dbReference type="EMBL" id="JAHRHJ020000009">
    <property type="protein sequence ID" value="KAH9302616.1"/>
    <property type="molecule type" value="Genomic_DNA"/>
</dbReference>
<dbReference type="SUPFAM" id="SSF48403">
    <property type="entry name" value="Ankyrin repeat"/>
    <property type="match status" value="1"/>
</dbReference>
<accession>A0AA38CJI5</accession>
<proteinExistence type="predicted"/>
<keyword evidence="3" id="KW-1185">Reference proteome</keyword>
<dbReference type="Proteomes" id="UP000824469">
    <property type="component" value="Unassembled WGS sequence"/>
</dbReference>
<dbReference type="PROSITE" id="PS50088">
    <property type="entry name" value="ANK_REPEAT"/>
    <property type="match status" value="1"/>
</dbReference>
<dbReference type="PROSITE" id="PS50297">
    <property type="entry name" value="ANK_REP_REGION"/>
    <property type="match status" value="1"/>
</dbReference>
<evidence type="ECO:0000313" key="2">
    <source>
        <dbReference type="EMBL" id="KAH9302616.1"/>
    </source>
</evidence>
<dbReference type="Gene3D" id="1.25.40.20">
    <property type="entry name" value="Ankyrin repeat-containing domain"/>
    <property type="match status" value="1"/>
</dbReference>
<dbReference type="InterPro" id="IPR002110">
    <property type="entry name" value="Ankyrin_rpt"/>
</dbReference>
<dbReference type="AlphaFoldDB" id="A0AA38CJI5"/>
<dbReference type="Pfam" id="PF12796">
    <property type="entry name" value="Ank_2"/>
    <property type="match status" value="1"/>
</dbReference>
<dbReference type="PANTHER" id="PTHR24121:SF21">
    <property type="entry name" value="ANKYRIN REPEAT FAMILY PROTEIN"/>
    <property type="match status" value="1"/>
</dbReference>
<dbReference type="PANTHER" id="PTHR24121">
    <property type="entry name" value="NO MECHANORECEPTOR POTENTIAL C, ISOFORM D-RELATED"/>
    <property type="match status" value="1"/>
</dbReference>
<protein>
    <submittedName>
        <fullName evidence="2">Uncharacterized protein</fullName>
    </submittedName>
</protein>
<dbReference type="InterPro" id="IPR036770">
    <property type="entry name" value="Ankyrin_rpt-contain_sf"/>
</dbReference>
<keyword evidence="1" id="KW-0040">ANK repeat</keyword>
<feature type="repeat" description="ANK" evidence="1">
    <location>
        <begin position="76"/>
        <end position="108"/>
    </location>
</feature>
<dbReference type="OMA" id="LVESKMC"/>
<organism evidence="2 3">
    <name type="scientific">Taxus chinensis</name>
    <name type="common">Chinese yew</name>
    <name type="synonym">Taxus wallichiana var. chinensis</name>
    <dbReference type="NCBI Taxonomy" id="29808"/>
    <lineage>
        <taxon>Eukaryota</taxon>
        <taxon>Viridiplantae</taxon>
        <taxon>Streptophyta</taxon>
        <taxon>Embryophyta</taxon>
        <taxon>Tracheophyta</taxon>
        <taxon>Spermatophyta</taxon>
        <taxon>Pinopsida</taxon>
        <taxon>Pinidae</taxon>
        <taxon>Conifers II</taxon>
        <taxon>Cupressales</taxon>
        <taxon>Taxaceae</taxon>
        <taxon>Taxus</taxon>
    </lineage>
</organism>
<sequence length="213" mass="23564">MNKDLYRSAVCNDVKGLEKLLGKDVDIFSEFTFAENSVLHIAAYHGSRKFVSRLLAMIPRQADLEGHGILWKENVQGNTALHETASGGNAEIVEMLLKKDSELVSVTNNAGETAVFKASIAGRAKIIEKFGKLPEEMYTRKSDGHTSLHCAVFNKQIANSDCTSLHIMGSRKFVSRLSAMIPRQDDWEVMGLVESKMCRETLRCTKQQGGGTL</sequence>